<feature type="compositionally biased region" description="Low complexity" evidence="1">
    <location>
        <begin position="255"/>
        <end position="273"/>
    </location>
</feature>
<dbReference type="PANTHER" id="PTHR30292:SF0">
    <property type="entry name" value="5-OXOPROLINASE SUBUNIT A"/>
    <property type="match status" value="1"/>
</dbReference>
<dbReference type="NCBIfam" id="NF003814">
    <property type="entry name" value="PRK05406.1-3"/>
    <property type="match status" value="1"/>
</dbReference>
<dbReference type="eggNOG" id="COG1540">
    <property type="taxonomic scope" value="Bacteria"/>
</dbReference>
<dbReference type="InterPro" id="IPR011330">
    <property type="entry name" value="Glyco_hydro/deAcase_b/a-brl"/>
</dbReference>
<dbReference type="CDD" id="cd10787">
    <property type="entry name" value="LamB_YcsF_like"/>
    <property type="match status" value="1"/>
</dbReference>
<proteinExistence type="predicted"/>
<sequence>MMPVCRRRSIGRQKSMLIDLNSYMGESFGVWTMGDDACILEIVSSANIACGFHAGDPEVMHNTLSLAHARGVGVGAHPGFYDLQGFGRRQILGDSPAQIERQIVYQIGAMQALAKSVGSPLRHVKTHGALGNLAAEDPALAQAVARAIASVDRDLIMVVMPGMETEKAALALGLPVRCCTIRIKRRRVFCACWSNRPSPRSAGGHCRRASTVFVSMATRRGRWRCARGLRNRASPSRRFRRPATNPCADAGAAIRPGSPARRVVPRRGPAVRRLLPHLPSASSPVR</sequence>
<dbReference type="Proteomes" id="UP000001932">
    <property type="component" value="Chromosome"/>
</dbReference>
<feature type="region of interest" description="Disordered" evidence="1">
    <location>
        <begin position="234"/>
        <end position="286"/>
    </location>
</feature>
<reference evidence="2 3" key="1">
    <citation type="journal article" date="2006" name="Genome Res.">
        <title>Massive genome erosion and functional adaptations provide insights into the symbiotic lifestyle of Sodalis glossinidius in the tsetse host.</title>
        <authorList>
            <person name="Toh H."/>
            <person name="Weiss B.L."/>
            <person name="Perkin S.A.H."/>
            <person name="Yamashita A."/>
            <person name="Oshima K."/>
            <person name="Hattori M."/>
            <person name="Aksoy S."/>
        </authorList>
    </citation>
    <scope>NUCLEOTIDE SEQUENCE [LARGE SCALE GENOMIC DNA]</scope>
    <source>
        <strain evidence="3">morsitans</strain>
    </source>
</reference>
<dbReference type="InterPro" id="IPR005501">
    <property type="entry name" value="LamB/YcsF/PxpA-like"/>
</dbReference>
<accession>Q2NTD9</accession>
<evidence type="ECO:0000313" key="2">
    <source>
        <dbReference type="EMBL" id="BAE74586.1"/>
    </source>
</evidence>
<gene>
    <name evidence="2" type="ordered locus">SG1311</name>
</gene>
<dbReference type="STRING" id="343509.SG1311"/>
<name>Q2NTD9_SODGM</name>
<dbReference type="GO" id="GO:0005975">
    <property type="term" value="P:carbohydrate metabolic process"/>
    <property type="evidence" value="ECO:0007669"/>
    <property type="project" value="InterPro"/>
</dbReference>
<dbReference type="Gene3D" id="3.20.20.370">
    <property type="entry name" value="Glycoside hydrolase/deacetylase"/>
    <property type="match status" value="1"/>
</dbReference>
<dbReference type="SUPFAM" id="SSF88713">
    <property type="entry name" value="Glycoside hydrolase/deacetylase"/>
    <property type="match status" value="1"/>
</dbReference>
<protein>
    <recommendedName>
        <fullName evidence="4">LamB/YcsF family protein</fullName>
    </recommendedName>
</protein>
<dbReference type="KEGG" id="sgl:SG1311"/>
<dbReference type="HOGENOM" id="CLU_972864_0_0_6"/>
<organism evidence="2 3">
    <name type="scientific">Sodalis glossinidius (strain morsitans)</name>
    <dbReference type="NCBI Taxonomy" id="343509"/>
    <lineage>
        <taxon>Bacteria</taxon>
        <taxon>Pseudomonadati</taxon>
        <taxon>Pseudomonadota</taxon>
        <taxon>Gammaproteobacteria</taxon>
        <taxon>Enterobacterales</taxon>
        <taxon>Bruguierivoracaceae</taxon>
        <taxon>Sodalis</taxon>
    </lineage>
</organism>
<evidence type="ECO:0008006" key="4">
    <source>
        <dbReference type="Google" id="ProtNLM"/>
    </source>
</evidence>
<dbReference type="AlphaFoldDB" id="Q2NTD9"/>
<dbReference type="Pfam" id="PF03746">
    <property type="entry name" value="LamB_YcsF"/>
    <property type="match status" value="1"/>
</dbReference>
<evidence type="ECO:0000256" key="1">
    <source>
        <dbReference type="SAM" id="MobiDB-lite"/>
    </source>
</evidence>
<dbReference type="EMBL" id="AP008232">
    <property type="protein sequence ID" value="BAE74586.1"/>
    <property type="molecule type" value="Genomic_DNA"/>
</dbReference>
<evidence type="ECO:0000313" key="3">
    <source>
        <dbReference type="Proteomes" id="UP000001932"/>
    </source>
</evidence>
<keyword evidence="3" id="KW-1185">Reference proteome</keyword>
<dbReference type="PANTHER" id="PTHR30292">
    <property type="entry name" value="UNCHARACTERIZED PROTEIN YBGL-RELATED"/>
    <property type="match status" value="1"/>
</dbReference>